<gene>
    <name evidence="2" type="ORF">R77560_04062</name>
</gene>
<dbReference type="SUPFAM" id="SSF53067">
    <property type="entry name" value="Actin-like ATPase domain"/>
    <property type="match status" value="2"/>
</dbReference>
<dbReference type="EMBL" id="CATZAZ010000011">
    <property type="protein sequence ID" value="CAJ0804370.1"/>
    <property type="molecule type" value="Genomic_DNA"/>
</dbReference>
<dbReference type="Gene3D" id="3.30.420.40">
    <property type="match status" value="2"/>
</dbReference>
<dbReference type="AlphaFoldDB" id="A0AAD2BV46"/>
<evidence type="ECO:0000313" key="2">
    <source>
        <dbReference type="EMBL" id="CAJ0804370.1"/>
    </source>
</evidence>
<evidence type="ECO:0000313" key="3">
    <source>
        <dbReference type="Proteomes" id="UP001189756"/>
    </source>
</evidence>
<dbReference type="Proteomes" id="UP001189756">
    <property type="component" value="Unassembled WGS sequence"/>
</dbReference>
<dbReference type="Pfam" id="PF17989">
    <property type="entry name" value="ALP_N"/>
    <property type="match status" value="1"/>
</dbReference>
<name>A0AAD2BV46_9RALS</name>
<reference evidence="2" key="1">
    <citation type="submission" date="2023-07" db="EMBL/GenBank/DDBJ databases">
        <authorList>
            <person name="Peeters C."/>
        </authorList>
    </citation>
    <scope>NUCLEOTIDE SEQUENCE</scope>
    <source>
        <strain evidence="2">R-77560</strain>
    </source>
</reference>
<protein>
    <recommendedName>
        <fullName evidence="1">Actin-like protein N-terminal domain-containing protein</fullName>
    </recommendedName>
</protein>
<dbReference type="InterPro" id="IPR040607">
    <property type="entry name" value="ALP_N"/>
</dbReference>
<dbReference type="InterPro" id="IPR043129">
    <property type="entry name" value="ATPase_NBD"/>
</dbReference>
<sequence>MFYRIFLCEENVKAIGLDVGHSAVKLAYSRGALPETALIPTAVVPAFTIYDDGAAKRAARETVQVGGRSYFVGETAIAQGGMRTTPGLFEDWVQTSQHDALLLAGQRLAIESGADEEALIVLGLPAGLYARQRDALRERASRLLGTEVMVMSQPFGPFSLHMIDERGVLRSAHALESESWAVIEVGYYTTDFTLLRNGLWIEDKTASCSGVSRATDRLRKALSVSGVSSTLMECEEILRTRKMRNFGEMVGVDREVDDALGPMISEILDTADTLFAADARGLDGIIVTGGGSDYVVEAIQSRWQRVVKPANPRFSVAEGMRRQGEYKLRMREPQVA</sequence>
<proteinExistence type="predicted"/>
<accession>A0AAD2BV46</accession>
<feature type="domain" description="Actin-like protein N-terminal" evidence="1">
    <location>
        <begin position="16"/>
        <end position="141"/>
    </location>
</feature>
<comment type="caution">
    <text evidence="2">The sequence shown here is derived from an EMBL/GenBank/DDBJ whole genome shotgun (WGS) entry which is preliminary data.</text>
</comment>
<organism evidence="2 3">
    <name type="scientific">Ralstonia thomasii</name>
    <dbReference type="NCBI Taxonomy" id="3058596"/>
    <lineage>
        <taxon>Bacteria</taxon>
        <taxon>Pseudomonadati</taxon>
        <taxon>Pseudomonadota</taxon>
        <taxon>Betaproteobacteria</taxon>
        <taxon>Burkholderiales</taxon>
        <taxon>Burkholderiaceae</taxon>
        <taxon>Ralstonia</taxon>
    </lineage>
</organism>
<evidence type="ECO:0000259" key="1">
    <source>
        <dbReference type="Pfam" id="PF17989"/>
    </source>
</evidence>